<evidence type="ECO:0000313" key="11">
    <source>
        <dbReference type="Ensembl" id="ENSLAFP00000008090.3"/>
    </source>
</evidence>
<keyword evidence="6" id="KW-0862">Zinc</keyword>
<dbReference type="eggNOG" id="KOG1721">
    <property type="taxonomic scope" value="Eukaryota"/>
</dbReference>
<dbReference type="GO" id="GO:0000981">
    <property type="term" value="F:DNA-binding transcription factor activity, RNA polymerase II-specific"/>
    <property type="evidence" value="ECO:0007669"/>
    <property type="project" value="TreeGrafter"/>
</dbReference>
<feature type="domain" description="C2H2-type" evidence="10">
    <location>
        <begin position="506"/>
        <end position="535"/>
    </location>
</feature>
<feature type="compositionally biased region" description="Low complexity" evidence="9">
    <location>
        <begin position="320"/>
        <end position="329"/>
    </location>
</feature>
<protein>
    <recommendedName>
        <fullName evidence="10">C2H2-type domain-containing protein</fullName>
    </recommendedName>
</protein>
<dbReference type="FunCoup" id="G3T441">
    <property type="interactions" value="208"/>
</dbReference>
<evidence type="ECO:0000259" key="10">
    <source>
        <dbReference type="PROSITE" id="PS50157"/>
    </source>
</evidence>
<evidence type="ECO:0000256" key="4">
    <source>
        <dbReference type="ARBA" id="ARBA00022737"/>
    </source>
</evidence>
<dbReference type="Ensembl" id="ENSLAFT00000009639.3">
    <property type="protein sequence ID" value="ENSLAFP00000008090.3"/>
    <property type="gene ID" value="ENSLAFG00000009640.3"/>
</dbReference>
<dbReference type="GeneTree" id="ENSGT00940000154200"/>
<feature type="compositionally biased region" description="Pro residues" evidence="9">
    <location>
        <begin position="126"/>
        <end position="138"/>
    </location>
</feature>
<dbReference type="GO" id="GO:0005634">
    <property type="term" value="C:nucleus"/>
    <property type="evidence" value="ECO:0007669"/>
    <property type="project" value="UniProtKB-SubCell"/>
</dbReference>
<feature type="region of interest" description="Disordered" evidence="9">
    <location>
        <begin position="588"/>
        <end position="618"/>
    </location>
</feature>
<comment type="similarity">
    <text evidence="2">Belongs to the GLI C2H2-type zinc-finger protein family.</text>
</comment>
<feature type="compositionally biased region" description="Low complexity" evidence="9">
    <location>
        <begin position="257"/>
        <end position="275"/>
    </location>
</feature>
<dbReference type="PROSITE" id="PS00028">
    <property type="entry name" value="ZINC_FINGER_C2H2_1"/>
    <property type="match status" value="2"/>
</dbReference>
<proteinExistence type="inferred from homology"/>
<dbReference type="Gene3D" id="3.30.160.60">
    <property type="entry name" value="Classic Zinc Finger"/>
    <property type="match status" value="2"/>
</dbReference>
<evidence type="ECO:0000256" key="5">
    <source>
        <dbReference type="ARBA" id="ARBA00022771"/>
    </source>
</evidence>
<dbReference type="InterPro" id="IPR036236">
    <property type="entry name" value="Znf_C2H2_sf"/>
</dbReference>
<sequence length="618" mass="65342">MMELPLGKRNPPELRLADLATAKAQPLQNMTGFLALASPPAHSQLRGAAAYLHPRDLGVDPGVAVSPLGPEHMAQASALSLSPPSQALLAQPEAPAAAASTTATVAHPCAGTHPDNGGSSCAQLSEPPPPAPPLPPIPHQSGSRPSSVRPLLEGSGVPSLWGSWGRTGRTHSHRSVVGANPALDLEGSPRRRENPSHHPQSPAFGGVMAPGEGGCSVGRPARAHGVWAREHGEPDGRGGVKPSPTRSQKGSRKAGPAASGALRLSRPRRGSASPRGCRELRAVSALVKPGPGNSWRSGAEAKPESQPSGTCSARARRAPPLRLPSAPLLGGRGDSATSLGRPTFARSWRAPMRAWLRAQYVGAFAFPALLSQLRGPPSNSDSDVTPCQNLNCKHWGLGAFLVWHLNTVNITRPVKSHGGIVCFTLACISEKDRFISFPSPTPHPPHPCPFPSCSIILPPSQELLLSKHFVSGEKPFKCEFDGCDRKFANSSDRKKHSHVHTSDKPYYCKIRGCDKSYTHPSSLRKHMKIHCKSPPPSPGTLGYSSVGTPVGTPLSPVLEPTRSRSSTLSPQVTNLNEWYVCQASGAASHLHTPSSNGTTSESEDEEIYGNSEVVRTIH</sequence>
<dbReference type="InterPro" id="IPR013087">
    <property type="entry name" value="Znf_C2H2_type"/>
</dbReference>
<keyword evidence="3" id="KW-0479">Metal-binding</keyword>
<feature type="compositionally biased region" description="Polar residues" evidence="9">
    <location>
        <begin position="591"/>
        <end position="600"/>
    </location>
</feature>
<organism evidence="11 12">
    <name type="scientific">Loxodonta africana</name>
    <name type="common">African elephant</name>
    <dbReference type="NCBI Taxonomy" id="9785"/>
    <lineage>
        <taxon>Eukaryota</taxon>
        <taxon>Metazoa</taxon>
        <taxon>Chordata</taxon>
        <taxon>Craniata</taxon>
        <taxon>Vertebrata</taxon>
        <taxon>Euteleostomi</taxon>
        <taxon>Mammalia</taxon>
        <taxon>Eutheria</taxon>
        <taxon>Afrotheria</taxon>
        <taxon>Proboscidea</taxon>
        <taxon>Elephantidae</taxon>
        <taxon>Loxodonta</taxon>
    </lineage>
</organism>
<reference evidence="11" key="2">
    <citation type="submission" date="2025-08" db="UniProtKB">
        <authorList>
            <consortium name="Ensembl"/>
        </authorList>
    </citation>
    <scope>IDENTIFICATION</scope>
    <source>
        <strain evidence="11">Isolate ISIS603380</strain>
    </source>
</reference>
<keyword evidence="4" id="KW-0677">Repeat</keyword>
<feature type="domain" description="C2H2-type" evidence="10">
    <location>
        <begin position="476"/>
        <end position="505"/>
    </location>
</feature>
<dbReference type="PANTHER" id="PTHR45718">
    <property type="entry name" value="TRANSCRIPTIONAL ACTIVATOR CUBITUS INTERRUPTUS"/>
    <property type="match status" value="1"/>
</dbReference>
<evidence type="ECO:0000256" key="7">
    <source>
        <dbReference type="ARBA" id="ARBA00023242"/>
    </source>
</evidence>
<feature type="compositionally biased region" description="Basic and acidic residues" evidence="9">
    <location>
        <begin position="187"/>
        <end position="196"/>
    </location>
</feature>
<reference evidence="11 12" key="1">
    <citation type="submission" date="2009-06" db="EMBL/GenBank/DDBJ databases">
        <title>The Genome Sequence of Loxodonta africana (African elephant).</title>
        <authorList>
            <person name="Di Palma F."/>
            <person name="Heiman D."/>
            <person name="Young S."/>
            <person name="Johnson J."/>
            <person name="Lander E.S."/>
            <person name="Lindblad-Toh K."/>
        </authorList>
    </citation>
    <scope>NUCLEOTIDE SEQUENCE [LARGE SCALE GENOMIC DNA]</scope>
    <source>
        <strain evidence="11 12">Isolate ISIS603380</strain>
    </source>
</reference>
<dbReference type="PROSITE" id="PS50157">
    <property type="entry name" value="ZINC_FINGER_C2H2_2"/>
    <property type="match status" value="2"/>
</dbReference>
<feature type="region of interest" description="Disordered" evidence="9">
    <location>
        <begin position="107"/>
        <end position="336"/>
    </location>
</feature>
<dbReference type="GO" id="GO:0000978">
    <property type="term" value="F:RNA polymerase II cis-regulatory region sequence-specific DNA binding"/>
    <property type="evidence" value="ECO:0007669"/>
    <property type="project" value="TreeGrafter"/>
</dbReference>
<evidence type="ECO:0000256" key="3">
    <source>
        <dbReference type="ARBA" id="ARBA00022723"/>
    </source>
</evidence>
<dbReference type="SMART" id="SM00355">
    <property type="entry name" value="ZnF_C2H2"/>
    <property type="match status" value="2"/>
</dbReference>
<name>G3T441_LOXAF</name>
<reference evidence="11" key="3">
    <citation type="submission" date="2025-09" db="UniProtKB">
        <authorList>
            <consortium name="Ensembl"/>
        </authorList>
    </citation>
    <scope>IDENTIFICATION</scope>
    <source>
        <strain evidence="11">Isolate ISIS603380</strain>
    </source>
</reference>
<evidence type="ECO:0000256" key="1">
    <source>
        <dbReference type="ARBA" id="ARBA00004123"/>
    </source>
</evidence>
<accession>G3T441</accession>
<dbReference type="Proteomes" id="UP000007646">
    <property type="component" value="Unassembled WGS sequence"/>
</dbReference>
<dbReference type="OMA" id="QPLQNMT"/>
<dbReference type="PANTHER" id="PTHR45718:SF4">
    <property type="entry name" value="TRANSCRIPTIONAL ACTIVATOR CUBITUS INTERRUPTUS"/>
    <property type="match status" value="1"/>
</dbReference>
<feature type="compositionally biased region" description="Basic and acidic residues" evidence="9">
    <location>
        <begin position="227"/>
        <end position="238"/>
    </location>
</feature>
<keyword evidence="12" id="KW-1185">Reference proteome</keyword>
<evidence type="ECO:0000256" key="6">
    <source>
        <dbReference type="ARBA" id="ARBA00022833"/>
    </source>
</evidence>
<dbReference type="Pfam" id="PF00096">
    <property type="entry name" value="zf-C2H2"/>
    <property type="match status" value="1"/>
</dbReference>
<dbReference type="SUPFAM" id="SSF57667">
    <property type="entry name" value="beta-beta-alpha zinc fingers"/>
    <property type="match status" value="1"/>
</dbReference>
<evidence type="ECO:0000313" key="12">
    <source>
        <dbReference type="Proteomes" id="UP000007646"/>
    </source>
</evidence>
<keyword evidence="7" id="KW-0539">Nucleus</keyword>
<evidence type="ECO:0000256" key="9">
    <source>
        <dbReference type="SAM" id="MobiDB-lite"/>
    </source>
</evidence>
<comment type="subcellular location">
    <subcellularLocation>
        <location evidence="1">Nucleus</location>
    </subcellularLocation>
</comment>
<dbReference type="GO" id="GO:0008270">
    <property type="term" value="F:zinc ion binding"/>
    <property type="evidence" value="ECO:0007669"/>
    <property type="project" value="UniProtKB-KW"/>
</dbReference>
<evidence type="ECO:0000256" key="2">
    <source>
        <dbReference type="ARBA" id="ARBA00010831"/>
    </source>
</evidence>
<evidence type="ECO:0000256" key="8">
    <source>
        <dbReference type="PROSITE-ProRule" id="PRU00042"/>
    </source>
</evidence>
<dbReference type="AlphaFoldDB" id="G3T441"/>
<keyword evidence="5 8" id="KW-0863">Zinc-finger</keyword>
<dbReference type="InParanoid" id="G3T441"/>
<dbReference type="InterPro" id="IPR043359">
    <property type="entry name" value="GLI-like"/>
</dbReference>
<feature type="region of interest" description="Disordered" evidence="9">
    <location>
        <begin position="534"/>
        <end position="569"/>
    </location>
</feature>
<dbReference type="HOGENOM" id="CLU_002678_37_3_1"/>